<keyword evidence="1" id="KW-0812">Transmembrane</keyword>
<gene>
    <name evidence="2" type="ORF">RIB2604_03701030</name>
</gene>
<feature type="transmembrane region" description="Helical" evidence="1">
    <location>
        <begin position="83"/>
        <end position="102"/>
    </location>
</feature>
<dbReference type="EMBL" id="BCWF01000036">
    <property type="protein sequence ID" value="GAT30894.1"/>
    <property type="molecule type" value="Genomic_DNA"/>
</dbReference>
<organism evidence="2 3">
    <name type="scientific">Aspergillus kawachii</name>
    <name type="common">White koji mold</name>
    <name type="synonym">Aspergillus awamori var. kawachi</name>
    <dbReference type="NCBI Taxonomy" id="1069201"/>
    <lineage>
        <taxon>Eukaryota</taxon>
        <taxon>Fungi</taxon>
        <taxon>Dikarya</taxon>
        <taxon>Ascomycota</taxon>
        <taxon>Pezizomycotina</taxon>
        <taxon>Eurotiomycetes</taxon>
        <taxon>Eurotiomycetidae</taxon>
        <taxon>Eurotiales</taxon>
        <taxon>Aspergillaceae</taxon>
        <taxon>Aspergillus</taxon>
        <taxon>Aspergillus subgen. Circumdati</taxon>
    </lineage>
</organism>
<accession>A0A146FZ14</accession>
<keyword evidence="1" id="KW-1133">Transmembrane helix</keyword>
<keyword evidence="1" id="KW-0472">Membrane</keyword>
<protein>
    <submittedName>
        <fullName evidence="2">Polyketide synthase</fullName>
    </submittedName>
</protein>
<proteinExistence type="predicted"/>
<sequence>MRAPVTLIRDLARYLSHVDTRGCSSQECGIPFRMFETLNPYKWGTENSSLSCCLREAPRKPFDESSSTYPTSKFWDATYTQAIKVRAISTAIMLGIVICGMMSRGTKKPRD</sequence>
<evidence type="ECO:0000313" key="2">
    <source>
        <dbReference type="EMBL" id="GAT30894.1"/>
    </source>
</evidence>
<evidence type="ECO:0000256" key="1">
    <source>
        <dbReference type="SAM" id="Phobius"/>
    </source>
</evidence>
<name>A0A146FZ14_ASPKA</name>
<evidence type="ECO:0000313" key="3">
    <source>
        <dbReference type="Proteomes" id="UP000075230"/>
    </source>
</evidence>
<dbReference type="AlphaFoldDB" id="A0A146FZ14"/>
<dbReference type="Proteomes" id="UP000075230">
    <property type="component" value="Unassembled WGS sequence"/>
</dbReference>
<reference evidence="3" key="2">
    <citation type="submission" date="2016-02" db="EMBL/GenBank/DDBJ databases">
        <title>Genome sequencing of Aspergillus luchuensis NBRC 4314.</title>
        <authorList>
            <person name="Yamada O."/>
        </authorList>
    </citation>
    <scope>NUCLEOTIDE SEQUENCE [LARGE SCALE GENOMIC DNA]</scope>
    <source>
        <strain evidence="3">RIB 2604</strain>
    </source>
</reference>
<reference evidence="2 3" key="1">
    <citation type="journal article" date="2016" name="DNA Res.">
        <title>Genome sequence of Aspergillus luchuensis NBRC 4314.</title>
        <authorList>
            <person name="Yamada O."/>
            <person name="Machida M."/>
            <person name="Hosoyama A."/>
            <person name="Goto M."/>
            <person name="Takahashi T."/>
            <person name="Futagami T."/>
            <person name="Yamagata Y."/>
            <person name="Takeuchi M."/>
            <person name="Kobayashi T."/>
            <person name="Koike H."/>
            <person name="Abe K."/>
            <person name="Asai K."/>
            <person name="Arita M."/>
            <person name="Fujita N."/>
            <person name="Fukuda K."/>
            <person name="Higa K."/>
            <person name="Horikawa H."/>
            <person name="Ishikawa T."/>
            <person name="Jinno K."/>
            <person name="Kato Y."/>
            <person name="Kirimura K."/>
            <person name="Mizutani O."/>
            <person name="Nakasone K."/>
            <person name="Sano M."/>
            <person name="Shiraishi Y."/>
            <person name="Tsukahara M."/>
            <person name="Gomi K."/>
        </authorList>
    </citation>
    <scope>NUCLEOTIDE SEQUENCE [LARGE SCALE GENOMIC DNA]</scope>
    <source>
        <strain evidence="2 3">RIB 2604</strain>
    </source>
</reference>
<comment type="caution">
    <text evidence="2">The sequence shown here is derived from an EMBL/GenBank/DDBJ whole genome shotgun (WGS) entry which is preliminary data.</text>
</comment>